<dbReference type="RefSeq" id="WP_250920230.1">
    <property type="nucleotide sequence ID" value="NZ_JAMQAW010000012.1"/>
</dbReference>
<dbReference type="PANTHER" id="PTHR11487">
    <property type="entry name" value="THIOESTERASE"/>
    <property type="match status" value="1"/>
</dbReference>
<accession>A0ABT0UQI3</accession>
<evidence type="ECO:0000259" key="2">
    <source>
        <dbReference type="Pfam" id="PF00975"/>
    </source>
</evidence>
<comment type="caution">
    <text evidence="3">The sequence shown here is derived from an EMBL/GenBank/DDBJ whole genome shotgun (WGS) entry which is preliminary data.</text>
</comment>
<name>A0ABT0UQI3_9ACTN</name>
<proteinExistence type="inferred from homology"/>
<dbReference type="InterPro" id="IPR001031">
    <property type="entry name" value="Thioesterase"/>
</dbReference>
<reference evidence="3" key="1">
    <citation type="submission" date="2022-06" db="EMBL/GenBank/DDBJ databases">
        <title>Genome public.</title>
        <authorList>
            <person name="Sun Q."/>
        </authorList>
    </citation>
    <scope>NUCLEOTIDE SEQUENCE</scope>
    <source>
        <strain evidence="3">CWNU-1</strain>
    </source>
</reference>
<protein>
    <submittedName>
        <fullName evidence="3">Alpha/beta fold hydrolase</fullName>
    </submittedName>
</protein>
<dbReference type="InterPro" id="IPR029058">
    <property type="entry name" value="AB_hydrolase_fold"/>
</dbReference>
<dbReference type="Gene3D" id="3.40.50.1820">
    <property type="entry name" value="alpha/beta hydrolase"/>
    <property type="match status" value="1"/>
</dbReference>
<dbReference type="PANTHER" id="PTHR11487:SF0">
    <property type="entry name" value="S-ACYL FATTY ACID SYNTHASE THIOESTERASE, MEDIUM CHAIN"/>
    <property type="match status" value="1"/>
</dbReference>
<dbReference type="SUPFAM" id="SSF53474">
    <property type="entry name" value="alpha/beta-Hydrolases"/>
    <property type="match status" value="1"/>
</dbReference>
<dbReference type="GO" id="GO:0016787">
    <property type="term" value="F:hydrolase activity"/>
    <property type="evidence" value="ECO:0007669"/>
    <property type="project" value="UniProtKB-KW"/>
</dbReference>
<organism evidence="3 4">
    <name type="scientific">Streptomyces albipurpureus</name>
    <dbReference type="NCBI Taxonomy" id="2897419"/>
    <lineage>
        <taxon>Bacteria</taxon>
        <taxon>Bacillati</taxon>
        <taxon>Actinomycetota</taxon>
        <taxon>Actinomycetes</taxon>
        <taxon>Kitasatosporales</taxon>
        <taxon>Streptomycetaceae</taxon>
        <taxon>Streptomyces</taxon>
    </lineage>
</organism>
<comment type="similarity">
    <text evidence="1">Belongs to the thioesterase family.</text>
</comment>
<dbReference type="InterPro" id="IPR012223">
    <property type="entry name" value="TEII"/>
</dbReference>
<feature type="domain" description="Thioesterase" evidence="2">
    <location>
        <begin position="56"/>
        <end position="270"/>
    </location>
</feature>
<sequence>MNGVLGEGAIPHERIARLPQDKRARLVQRLRSQTEDGHGVDRWFVRYSAVDRPAVRLFCFPYAGGGGSAFRGWSEGLPAGVDVWAAQLPGRESRVTEPALRRLDPLIETLHEAILPKLDLPYAFFGHSMGALVAFELTRRLRRAGAPLPSRLLLGAFRAPQLPNPHIRIHHLPDEVLKTVLGKEGTPRQVLESEELMRALLPTLRADLEICDTYRYREEPPLTMPMSVFGGHQDVRVSRGDLDMWRTQANGPFRLVMLPSSHFFLHSSQDLLLAELSRELGSAPRPAEGERRHD</sequence>
<dbReference type="Proteomes" id="UP001431429">
    <property type="component" value="Unassembled WGS sequence"/>
</dbReference>
<dbReference type="Pfam" id="PF00975">
    <property type="entry name" value="Thioesterase"/>
    <property type="match status" value="1"/>
</dbReference>
<gene>
    <name evidence="3" type="ORF">NBG84_16605</name>
</gene>
<keyword evidence="4" id="KW-1185">Reference proteome</keyword>
<dbReference type="EMBL" id="JAMQAW010000012">
    <property type="protein sequence ID" value="MCM2389890.1"/>
    <property type="molecule type" value="Genomic_DNA"/>
</dbReference>
<evidence type="ECO:0000313" key="4">
    <source>
        <dbReference type="Proteomes" id="UP001431429"/>
    </source>
</evidence>
<evidence type="ECO:0000256" key="1">
    <source>
        <dbReference type="ARBA" id="ARBA00007169"/>
    </source>
</evidence>
<keyword evidence="3" id="KW-0378">Hydrolase</keyword>
<evidence type="ECO:0000313" key="3">
    <source>
        <dbReference type="EMBL" id="MCM2389890.1"/>
    </source>
</evidence>